<accession>A0A3S3P406</accession>
<protein>
    <submittedName>
        <fullName evidence="5">Astakine-like protein</fullName>
    </submittedName>
</protein>
<dbReference type="AlphaFoldDB" id="A0A3S3P406"/>
<name>A0A3S3P406_9ACAR</name>
<dbReference type="InterPro" id="IPR023569">
    <property type="entry name" value="Prokineticin_domain"/>
</dbReference>
<evidence type="ECO:0000313" key="5">
    <source>
        <dbReference type="EMBL" id="RWS00442.1"/>
    </source>
</evidence>
<dbReference type="OrthoDB" id="6408184at2759"/>
<sequence length="91" mass="9995">QFSFGTDEGKDCKRAKDCGPDSCCALSHNPRSSPQCKKLGDLNDPCNDDNTPRYVKLPYPNGDELEASDVYTHFCPCKTGLTCLDSSCQQI</sequence>
<dbReference type="Pfam" id="PF06607">
    <property type="entry name" value="Prokineticin"/>
    <property type="match status" value="1"/>
</dbReference>
<dbReference type="Proteomes" id="UP000285301">
    <property type="component" value="Unassembled WGS sequence"/>
</dbReference>
<dbReference type="GO" id="GO:0005576">
    <property type="term" value="C:extracellular region"/>
    <property type="evidence" value="ECO:0007669"/>
    <property type="project" value="UniProtKB-SubCell"/>
</dbReference>
<evidence type="ECO:0000256" key="1">
    <source>
        <dbReference type="ARBA" id="ARBA00004613"/>
    </source>
</evidence>
<comment type="subcellular location">
    <subcellularLocation>
        <location evidence="1">Secreted</location>
    </subcellularLocation>
</comment>
<evidence type="ECO:0000256" key="2">
    <source>
        <dbReference type="ARBA" id="ARBA00022525"/>
    </source>
</evidence>
<evidence type="ECO:0000259" key="4">
    <source>
        <dbReference type="Pfam" id="PF06607"/>
    </source>
</evidence>
<dbReference type="Gene3D" id="2.10.80.10">
    <property type="entry name" value="Lipase, subunit A"/>
    <property type="match status" value="1"/>
</dbReference>
<reference evidence="5 6" key="1">
    <citation type="journal article" date="2018" name="Gigascience">
        <title>Genomes of trombidid mites reveal novel predicted allergens and laterally-transferred genes associated with secondary metabolism.</title>
        <authorList>
            <person name="Dong X."/>
            <person name="Chaisiri K."/>
            <person name="Xia D."/>
            <person name="Armstrong S.D."/>
            <person name="Fang Y."/>
            <person name="Donnelly M.J."/>
            <person name="Kadowaki T."/>
            <person name="McGarry J.W."/>
            <person name="Darby A.C."/>
            <person name="Makepeace B.L."/>
        </authorList>
    </citation>
    <scope>NUCLEOTIDE SEQUENCE [LARGE SCALE GENOMIC DNA]</scope>
    <source>
        <strain evidence="5">UoL-WK</strain>
    </source>
</reference>
<evidence type="ECO:0000256" key="3">
    <source>
        <dbReference type="ARBA" id="ARBA00023157"/>
    </source>
</evidence>
<feature type="non-terminal residue" evidence="5">
    <location>
        <position position="1"/>
    </location>
</feature>
<keyword evidence="3" id="KW-1015">Disulfide bond</keyword>
<gene>
    <name evidence="5" type="ORF">B4U79_05527</name>
</gene>
<dbReference type="EMBL" id="NCKU01011429">
    <property type="protein sequence ID" value="RWS00442.1"/>
    <property type="molecule type" value="Genomic_DNA"/>
</dbReference>
<comment type="caution">
    <text evidence="5">The sequence shown here is derived from an EMBL/GenBank/DDBJ whole genome shotgun (WGS) entry which is preliminary data.</text>
</comment>
<feature type="domain" description="Prokineticin" evidence="4">
    <location>
        <begin position="12"/>
        <end position="87"/>
    </location>
</feature>
<proteinExistence type="predicted"/>
<keyword evidence="6" id="KW-1185">Reference proteome</keyword>
<organism evidence="5 6">
    <name type="scientific">Dinothrombium tinctorium</name>
    <dbReference type="NCBI Taxonomy" id="1965070"/>
    <lineage>
        <taxon>Eukaryota</taxon>
        <taxon>Metazoa</taxon>
        <taxon>Ecdysozoa</taxon>
        <taxon>Arthropoda</taxon>
        <taxon>Chelicerata</taxon>
        <taxon>Arachnida</taxon>
        <taxon>Acari</taxon>
        <taxon>Acariformes</taxon>
        <taxon>Trombidiformes</taxon>
        <taxon>Prostigmata</taxon>
        <taxon>Anystina</taxon>
        <taxon>Parasitengona</taxon>
        <taxon>Trombidioidea</taxon>
        <taxon>Trombidiidae</taxon>
        <taxon>Dinothrombium</taxon>
    </lineage>
</organism>
<evidence type="ECO:0000313" key="6">
    <source>
        <dbReference type="Proteomes" id="UP000285301"/>
    </source>
</evidence>
<keyword evidence="2" id="KW-0964">Secreted</keyword>